<feature type="compositionally biased region" description="Basic and acidic residues" evidence="1">
    <location>
        <begin position="379"/>
        <end position="390"/>
    </location>
</feature>
<feature type="compositionally biased region" description="Low complexity" evidence="1">
    <location>
        <begin position="12"/>
        <end position="32"/>
    </location>
</feature>
<feature type="compositionally biased region" description="Polar residues" evidence="1">
    <location>
        <begin position="106"/>
        <end position="127"/>
    </location>
</feature>
<gene>
    <name evidence="2" type="ORF">LtaPh_3330000</name>
</gene>
<dbReference type="AlphaFoldDB" id="A0A640KSE8"/>
<dbReference type="EMBL" id="BLBS01000052">
    <property type="protein sequence ID" value="GET92035.1"/>
    <property type="molecule type" value="Genomic_DNA"/>
</dbReference>
<comment type="caution">
    <text evidence="2">The sequence shown here is derived from an EMBL/GenBank/DDBJ whole genome shotgun (WGS) entry which is preliminary data.</text>
</comment>
<sequence length="880" mass="97255">MDLPPYGSPARASATMTSSQSSSATSISSEVSVNLAEVEGSNNGPLPLSTADLPAGGCRAGPVGDDECNFRRDYAAPRMLLPNSAAVVMGSPLVALSCAEVDRASDSPSVDNGQSLHTSPSTSTALPQGQGELSPHLFPCGVDQTGLSLCASSGVSSVRQGVPRQSPSLAFPLPVVPSTPLPSQPVPMTKDRRQSELEARQGPCFLCSTDSLEKPNLTRTYSISGDEHMQSRSSSAQQVFLPQRAKTSYTVHRVLPRMVHPQFTSKPHILFPKHATCRSGALLHAYTPFQYTLLTKTSQPCLRPLTSLRGTFDVEAFLCKPALAALAMKMHPMREGARRHNLTAPLLPEKPDRSLPDKPASLAPLESVASPSDDQVQAELRESESSTRHTEEVYAVMQQGKSHKRLSSALAVCNPRDDEERNISAAAAPCLVSVVSPLYKNPRYRQPHQPSVAALPKGRTLWVSGEYSTRHFQRGTWVFLLVREERLARELLEAEETSEALRCLPASWAVWRMYYCHSLCSTKCGVVRRTSNTGMGESLSSGVPTALTTSLSSSTRMLFDSSGGDNFSDEAECFSPSQRPCMDKGKGKEKHKKLPPPPPHPAFAMAAYRLELLESILGDRIRTEEKEAFHAYIEKPFKYEHRLLTVGTLPLEHFVRSWICIHRARNLRHTLQRQKLEELEQESRVALYVTSQTLHRRFQLMMMALAEQEHYYRCSLELLYTQTAAWTGVVFLHLQQQVECFSLAFGSLMSKARLCGRLKGWNLFSNLALAEQAMRDTICGEEAQQRSAFPTELEMRFVSLLEEPQALTILVDCEAAERSAMHQVVSALETHYSIREVQIEESMERQSWLKKVMQGGVDCVAQNTTPHPLLQEVVSAEATP</sequence>
<dbReference type="VEuPathDB" id="TriTrypDB:LtaPh_3330000"/>
<organism evidence="2 3">
    <name type="scientific">Leishmania tarentolae</name>
    <name type="common">Sauroleishmania tarentolae</name>
    <dbReference type="NCBI Taxonomy" id="5689"/>
    <lineage>
        <taxon>Eukaryota</taxon>
        <taxon>Discoba</taxon>
        <taxon>Euglenozoa</taxon>
        <taxon>Kinetoplastea</taxon>
        <taxon>Metakinetoplastina</taxon>
        <taxon>Trypanosomatida</taxon>
        <taxon>Trypanosomatidae</taxon>
        <taxon>Leishmaniinae</taxon>
        <taxon>Leishmania</taxon>
        <taxon>lizard Leishmania</taxon>
    </lineage>
</organism>
<accession>A0A640KSE8</accession>
<name>A0A640KSE8_LEITA</name>
<dbReference type="Proteomes" id="UP000419144">
    <property type="component" value="Unassembled WGS sequence"/>
</dbReference>
<evidence type="ECO:0000256" key="1">
    <source>
        <dbReference type="SAM" id="MobiDB-lite"/>
    </source>
</evidence>
<proteinExistence type="predicted"/>
<feature type="region of interest" description="Disordered" evidence="1">
    <location>
        <begin position="345"/>
        <end position="390"/>
    </location>
</feature>
<reference evidence="2" key="1">
    <citation type="submission" date="2019-11" db="EMBL/GenBank/DDBJ databases">
        <title>Leishmania tarentolae CDS.</title>
        <authorList>
            <person name="Goto Y."/>
            <person name="Yamagishi J."/>
        </authorList>
    </citation>
    <scope>NUCLEOTIDE SEQUENCE [LARGE SCALE GENOMIC DNA]</scope>
    <source>
        <strain evidence="2">Parrot Tar II</strain>
    </source>
</reference>
<feature type="region of interest" description="Disordered" evidence="1">
    <location>
        <begin position="578"/>
        <end position="598"/>
    </location>
</feature>
<dbReference type="OrthoDB" id="264300at2759"/>
<keyword evidence="3" id="KW-1185">Reference proteome</keyword>
<evidence type="ECO:0000313" key="2">
    <source>
        <dbReference type="EMBL" id="GET92035.1"/>
    </source>
</evidence>
<feature type="region of interest" description="Disordered" evidence="1">
    <location>
        <begin position="104"/>
        <end position="137"/>
    </location>
</feature>
<evidence type="ECO:0000313" key="3">
    <source>
        <dbReference type="Proteomes" id="UP000419144"/>
    </source>
</evidence>
<feature type="region of interest" description="Disordered" evidence="1">
    <location>
        <begin position="1"/>
        <end position="48"/>
    </location>
</feature>
<protein>
    <submittedName>
        <fullName evidence="2">Uncharacterized protein</fullName>
    </submittedName>
</protein>